<gene>
    <name evidence="1" type="ORF">RHGRI_001590</name>
</gene>
<evidence type="ECO:0000313" key="2">
    <source>
        <dbReference type="Proteomes" id="UP000823749"/>
    </source>
</evidence>
<protein>
    <submittedName>
        <fullName evidence="1">Uncharacterized protein</fullName>
    </submittedName>
</protein>
<dbReference type="AlphaFoldDB" id="A0AAV6LPQ4"/>
<proteinExistence type="predicted"/>
<name>A0AAV6LPQ4_9ERIC</name>
<sequence length="71" mass="7953">MMALAPSSGTPQRPSKILMRIATRIRMLQMTVRTWPMMLAMGPTPEMVVGTMRLMTLLSTSSTAMVVIRRE</sequence>
<dbReference type="Proteomes" id="UP000823749">
    <property type="component" value="Chromosome 1"/>
</dbReference>
<comment type="caution">
    <text evidence="1">The sequence shown here is derived from an EMBL/GenBank/DDBJ whole genome shotgun (WGS) entry which is preliminary data.</text>
</comment>
<keyword evidence="2" id="KW-1185">Reference proteome</keyword>
<organism evidence="1 2">
    <name type="scientific">Rhododendron griersonianum</name>
    <dbReference type="NCBI Taxonomy" id="479676"/>
    <lineage>
        <taxon>Eukaryota</taxon>
        <taxon>Viridiplantae</taxon>
        <taxon>Streptophyta</taxon>
        <taxon>Embryophyta</taxon>
        <taxon>Tracheophyta</taxon>
        <taxon>Spermatophyta</taxon>
        <taxon>Magnoliopsida</taxon>
        <taxon>eudicotyledons</taxon>
        <taxon>Gunneridae</taxon>
        <taxon>Pentapetalae</taxon>
        <taxon>asterids</taxon>
        <taxon>Ericales</taxon>
        <taxon>Ericaceae</taxon>
        <taxon>Ericoideae</taxon>
        <taxon>Rhodoreae</taxon>
        <taxon>Rhododendron</taxon>
    </lineage>
</organism>
<evidence type="ECO:0000313" key="1">
    <source>
        <dbReference type="EMBL" id="KAG5565722.1"/>
    </source>
</evidence>
<reference evidence="1" key="1">
    <citation type="submission" date="2020-08" db="EMBL/GenBank/DDBJ databases">
        <title>Plant Genome Project.</title>
        <authorList>
            <person name="Zhang R.-G."/>
        </authorList>
    </citation>
    <scope>NUCLEOTIDE SEQUENCE</scope>
    <source>
        <strain evidence="1">WSP0</strain>
        <tissue evidence="1">Leaf</tissue>
    </source>
</reference>
<dbReference type="EMBL" id="JACTNZ010000001">
    <property type="protein sequence ID" value="KAG5565722.1"/>
    <property type="molecule type" value="Genomic_DNA"/>
</dbReference>
<accession>A0AAV6LPQ4</accession>